<keyword evidence="2" id="KW-1185">Reference proteome</keyword>
<evidence type="ECO:0000313" key="1">
    <source>
        <dbReference type="EMBL" id="CAJ1401887.1"/>
    </source>
</evidence>
<protein>
    <submittedName>
        <fullName evidence="1">Uncharacterized protein</fullName>
    </submittedName>
</protein>
<dbReference type="EMBL" id="CAUJNA010003432">
    <property type="protein sequence ID" value="CAJ1401887.1"/>
    <property type="molecule type" value="Genomic_DNA"/>
</dbReference>
<proteinExistence type="predicted"/>
<gene>
    <name evidence="1" type="ORF">EVOR1521_LOCUS24929</name>
</gene>
<sequence>MDSDDLRPLLASFKFLKAQYRHMENEAEFFYESLRLGQETAEKQLPSALEFVGQFRKAVEAHSATLGKRPTTADISLVHLAALKASTRDEEITWGNYAENGASIKCWKSISVKQLTEICGFFWGLSKPAQDALLWSMQSGNRAVDEDAPCSVCRIPEVRMLTRSVQPGHHSHSALASASVNAFMQRMYYSISETMPTGLVPNAMNLESEAARSLLMRELMSQALEGPTTRLAKQPRDLAARELPPGNWSGLFVLYQAYCVASNERPASRTLFYQVSKEWRGALKFHPKSQHSTCQTCDKLKSEMRHAKSFMQHAVSADRLLGHLARTWKCREVYWAARQKSRAGDGLLTLICDGYDKSKPALPRWPRGRPPKGGVFERVNRTYHTVREIKNALSGQMMSALLQSHYFDECAHHHLVVGHTHEDVGNWT</sequence>
<name>A0AA36NCB1_9DINO</name>
<comment type="caution">
    <text evidence="1">The sequence shown here is derived from an EMBL/GenBank/DDBJ whole genome shotgun (WGS) entry which is preliminary data.</text>
</comment>
<evidence type="ECO:0000313" key="2">
    <source>
        <dbReference type="Proteomes" id="UP001178507"/>
    </source>
</evidence>
<reference evidence="1" key="1">
    <citation type="submission" date="2023-08" db="EMBL/GenBank/DDBJ databases">
        <authorList>
            <person name="Chen Y."/>
            <person name="Shah S."/>
            <person name="Dougan E. K."/>
            <person name="Thang M."/>
            <person name="Chan C."/>
        </authorList>
    </citation>
    <scope>NUCLEOTIDE SEQUENCE</scope>
</reference>
<dbReference type="Proteomes" id="UP001178507">
    <property type="component" value="Unassembled WGS sequence"/>
</dbReference>
<dbReference type="AlphaFoldDB" id="A0AA36NCB1"/>
<accession>A0AA36NCB1</accession>
<organism evidence="1 2">
    <name type="scientific">Effrenium voratum</name>
    <dbReference type="NCBI Taxonomy" id="2562239"/>
    <lineage>
        <taxon>Eukaryota</taxon>
        <taxon>Sar</taxon>
        <taxon>Alveolata</taxon>
        <taxon>Dinophyceae</taxon>
        <taxon>Suessiales</taxon>
        <taxon>Symbiodiniaceae</taxon>
        <taxon>Effrenium</taxon>
    </lineage>
</organism>